<sequence length="261" mass="29215">MELKSPTIERLPNELIVGVLNELDFRDLLKCRGVSQSFKNLIDHSPHLKYKIELAVAGMIDAGGNNISIKERRTRLMKYQSNWTDLQWQQVENLPLSGGNVWELFGNVMAVKTRSGGLSFKRLAGHSRSVAAKSWDLENLGVEFMTFALDPSQDLLVLVETTRQGLGGLPTISGTQPFRIHLRSMSTGEDHPSSLDSIYHLAQLYVINGDWRFGVQFLGDNLGISFESANSSTTEICVWNWKTGHLLKVVRHCRTSNGCLT</sequence>
<dbReference type="Proteomes" id="UP000027265">
    <property type="component" value="Unassembled WGS sequence"/>
</dbReference>
<protein>
    <recommendedName>
        <fullName evidence="1">F-box domain-containing protein</fullName>
    </recommendedName>
</protein>
<dbReference type="SMART" id="SM00256">
    <property type="entry name" value="FBOX"/>
    <property type="match status" value="1"/>
</dbReference>
<accession>A0A067Q0J3</accession>
<dbReference type="Pfam" id="PF00646">
    <property type="entry name" value="F-box"/>
    <property type="match status" value="1"/>
</dbReference>
<dbReference type="AlphaFoldDB" id="A0A067Q0J3"/>
<evidence type="ECO:0000313" key="3">
    <source>
        <dbReference type="Proteomes" id="UP000027265"/>
    </source>
</evidence>
<name>A0A067Q0J3_9AGAM</name>
<organism evidence="2 3">
    <name type="scientific">Jaapia argillacea MUCL 33604</name>
    <dbReference type="NCBI Taxonomy" id="933084"/>
    <lineage>
        <taxon>Eukaryota</taxon>
        <taxon>Fungi</taxon>
        <taxon>Dikarya</taxon>
        <taxon>Basidiomycota</taxon>
        <taxon>Agaricomycotina</taxon>
        <taxon>Agaricomycetes</taxon>
        <taxon>Agaricomycetidae</taxon>
        <taxon>Jaapiales</taxon>
        <taxon>Jaapiaceae</taxon>
        <taxon>Jaapia</taxon>
    </lineage>
</organism>
<dbReference type="InParanoid" id="A0A067Q0J3"/>
<dbReference type="EMBL" id="KL197723">
    <property type="protein sequence ID" value="KDQ56131.1"/>
    <property type="molecule type" value="Genomic_DNA"/>
</dbReference>
<dbReference type="PROSITE" id="PS50181">
    <property type="entry name" value="FBOX"/>
    <property type="match status" value="1"/>
</dbReference>
<evidence type="ECO:0000259" key="1">
    <source>
        <dbReference type="PROSITE" id="PS50181"/>
    </source>
</evidence>
<keyword evidence="3" id="KW-1185">Reference proteome</keyword>
<gene>
    <name evidence="2" type="ORF">JAAARDRAFT_59537</name>
</gene>
<dbReference type="HOGENOM" id="CLU_1065824_0_0_1"/>
<dbReference type="InterPro" id="IPR036047">
    <property type="entry name" value="F-box-like_dom_sf"/>
</dbReference>
<proteinExistence type="predicted"/>
<dbReference type="InterPro" id="IPR001810">
    <property type="entry name" value="F-box_dom"/>
</dbReference>
<dbReference type="SUPFAM" id="SSF81383">
    <property type="entry name" value="F-box domain"/>
    <property type="match status" value="1"/>
</dbReference>
<evidence type="ECO:0000313" key="2">
    <source>
        <dbReference type="EMBL" id="KDQ56131.1"/>
    </source>
</evidence>
<dbReference type="OrthoDB" id="3256413at2759"/>
<dbReference type="STRING" id="933084.A0A067Q0J3"/>
<feature type="domain" description="F-box" evidence="1">
    <location>
        <begin position="5"/>
        <end position="53"/>
    </location>
</feature>
<dbReference type="Gene3D" id="1.20.1280.50">
    <property type="match status" value="1"/>
</dbReference>
<reference evidence="3" key="1">
    <citation type="journal article" date="2014" name="Proc. Natl. Acad. Sci. U.S.A.">
        <title>Extensive sampling of basidiomycete genomes demonstrates inadequacy of the white-rot/brown-rot paradigm for wood decay fungi.</title>
        <authorList>
            <person name="Riley R."/>
            <person name="Salamov A.A."/>
            <person name="Brown D.W."/>
            <person name="Nagy L.G."/>
            <person name="Floudas D."/>
            <person name="Held B.W."/>
            <person name="Levasseur A."/>
            <person name="Lombard V."/>
            <person name="Morin E."/>
            <person name="Otillar R."/>
            <person name="Lindquist E.A."/>
            <person name="Sun H."/>
            <person name="LaButti K.M."/>
            <person name="Schmutz J."/>
            <person name="Jabbour D."/>
            <person name="Luo H."/>
            <person name="Baker S.E."/>
            <person name="Pisabarro A.G."/>
            <person name="Walton J.D."/>
            <person name="Blanchette R.A."/>
            <person name="Henrissat B."/>
            <person name="Martin F."/>
            <person name="Cullen D."/>
            <person name="Hibbett D.S."/>
            <person name="Grigoriev I.V."/>
        </authorList>
    </citation>
    <scope>NUCLEOTIDE SEQUENCE [LARGE SCALE GENOMIC DNA]</scope>
    <source>
        <strain evidence="3">MUCL 33604</strain>
    </source>
</reference>